<gene>
    <name evidence="6" type="primary">LOC115219269</name>
</gene>
<feature type="compositionally biased region" description="Polar residues" evidence="3">
    <location>
        <begin position="56"/>
        <end position="67"/>
    </location>
</feature>
<sequence>MSTPSQDPYPDKERVSSTELPMEERSQTRARPVPPVPERPASIRVSKHGQDKRDSSQLNTSATTQSKVPLARPIPPIPTKKPGKPPVPVCPPRPKVDGETSTNHRSVVGPDSSFDSVHSTHLPPDRPTPVTRKLSKHGAPPQRPNVPPIVKISSTFLSSSSSLPSSSTSKTPLSRPQSVVPTVSSHENPLQSSASVDHCTKSHCPPPRPQPRTSISHSSSSSSEKLTCVTPPKPQPRKRVPSAAVNTPLPRNSSNNLNDNNNNTNINNNNNLNDVNNNVNSNAEELSAASTLLTTTSVDAPNTTDELIKDKSPPNSLSLAIHKASKNETSCNSEHQAPSTVSLENSVSNLTADSHKALSSTPDPQFISPPKCATETASSDPVDLNQIATTDSFPHSQQNSDFPVPTPRLKQQLDTKPENNNDNFRTSPSEELCDFQLPSLEDPVSSKSCGKRPTIIRPVEKSDPVCSSEEPIGLSSGKRESLPRPSRPPLPANRNTLKNSSLRRPLPRPPPPIPKAEPVSTNESSFPAPLHGSSDLSAKPQPGMKKPSKSSESAKSPGTKGNEGSTKEPETKVDSASRLKNFFSRKGSTPSPPASDKKPVAAKNRKAAEMLQTTKDYTKRISETLGLTAEKPSAVWYTEQPPESEQQVKPPQKPPHKHPQKPPPKPPHKSQLGPTTWYVDPEESTRSQKKKKVPGRPPCSPLEMTKADDQQPLQTTDEIDDSPQQKSDRDSSGNKNSSNAFEKYHNSFKTSIENLSKSYEGSQTSLLDLDDKVYVDDKKILHPKSDIQKRRPPEPPRPKSLPNSDLSKQPLQKHTCPAVAPPPKPKVPPQKQEIILDTPPSPVPKTSEIDSKNTNVALKETGDLEDTNVKSESSGVLDSINQFEHAPNSLISPPKSPKPVDDTSNICDNIKTTEMQPNQSETADVINTSQENLVCSDENENLTNVIQNETFNEMANNNFSSSKSNLTQETIELVDENANENAADSTTSGDLTEAELKIENSITKQSLPYNKMSNSLNTRSVNLIKDLKSSFEKSSLEGSTEDIEESSVTATADDSTREGESSVQEMLDHTDNVVQNSLEVEDSSSVIAEGLHERAVESLFDVKPNQAVESSSEVVQDTNKMNSGKDPEIKIKLKPKPQRPPSLPSSLCCTSVKASLKQDTQLPNVATGEVSAQTDKMSVVGKQKSSIADTARMKVTEPCAVAEFNFEAQEPDELSLKTLLSFLLLNIQKGDRVRLLTWVDSSWLYGTCNGFSGIFPKGFVKIIQPLSNPPTPVNANNNSCGTDPDSVPAKENSNDATASDATEVMAFDNTLYASLSEVTTGTIAPTKLDSPALKDQEQINCDFLSPTQSQINFDAHSQNDASNSLDDETTDSEVISKVDFPVGGEETIAITLYDFEGEEGELSFKAQQEVTVLKWVNNDWLWGRIGDKTGNLPANFVDFVADNSFEENLEPIDNLEPIEPLMNPPAPSTDTITDQLLTCVAKQLENVKQVKDYARARYDFAASTKDDLSFRKGDRIEVLEIGSDWAQGRHNKKVGYFPTGFVSFEEDLHNEDNEDDIAPTYKVVKALFDFKGIAEDELSFEAGDLIFCLGEVKSCPGWSQGTLNSQTGIFPTNFVSAPISNP</sequence>
<feature type="region of interest" description="Disordered" evidence="3">
    <location>
        <begin position="780"/>
        <end position="875"/>
    </location>
</feature>
<evidence type="ECO:0000256" key="3">
    <source>
        <dbReference type="SAM" id="MobiDB-lite"/>
    </source>
</evidence>
<dbReference type="Gene3D" id="2.30.30.40">
    <property type="entry name" value="SH3 Domains"/>
    <property type="match status" value="4"/>
</dbReference>
<evidence type="ECO:0000259" key="4">
    <source>
        <dbReference type="PROSITE" id="PS50002"/>
    </source>
</evidence>
<feature type="compositionally biased region" description="Basic and acidic residues" evidence="3">
    <location>
        <begin position="9"/>
        <end position="27"/>
    </location>
</feature>
<dbReference type="GO" id="GO:0033565">
    <property type="term" value="C:ESCRT-0 complex"/>
    <property type="evidence" value="ECO:0007669"/>
    <property type="project" value="TreeGrafter"/>
</dbReference>
<feature type="compositionally biased region" description="Basic and acidic residues" evidence="3">
    <location>
        <begin position="780"/>
        <end position="797"/>
    </location>
</feature>
<dbReference type="PROSITE" id="PS50002">
    <property type="entry name" value="SH3"/>
    <property type="match status" value="4"/>
</dbReference>
<dbReference type="RefSeq" id="XP_036364555.1">
    <property type="nucleotide sequence ID" value="XM_036508662.1"/>
</dbReference>
<feature type="compositionally biased region" description="Polar residues" evidence="3">
    <location>
        <begin position="420"/>
        <end position="429"/>
    </location>
</feature>
<organism evidence="5 6">
    <name type="scientific">Octopus sinensis</name>
    <name type="common">East Asian common octopus</name>
    <dbReference type="NCBI Taxonomy" id="2607531"/>
    <lineage>
        <taxon>Eukaryota</taxon>
        <taxon>Metazoa</taxon>
        <taxon>Spiralia</taxon>
        <taxon>Lophotrochozoa</taxon>
        <taxon>Mollusca</taxon>
        <taxon>Cephalopoda</taxon>
        <taxon>Coleoidea</taxon>
        <taxon>Octopodiformes</taxon>
        <taxon>Octopoda</taxon>
        <taxon>Incirrata</taxon>
        <taxon>Octopodidae</taxon>
        <taxon>Octopus</taxon>
    </lineage>
</organism>
<dbReference type="PANTHER" id="PTHR45929:SF3">
    <property type="entry name" value="JAK PATHWAY SIGNAL TRANSDUCTION ADAPTOR MOLECULE"/>
    <property type="match status" value="1"/>
</dbReference>
<feature type="region of interest" description="Disordered" evidence="3">
    <location>
        <begin position="1"/>
        <end position="278"/>
    </location>
</feature>
<reference evidence="6" key="1">
    <citation type="submission" date="2025-08" db="UniProtKB">
        <authorList>
            <consortium name="RefSeq"/>
        </authorList>
    </citation>
    <scope>IDENTIFICATION</scope>
</reference>
<feature type="compositionally biased region" description="Polar residues" evidence="3">
    <location>
        <begin position="391"/>
        <end position="401"/>
    </location>
</feature>
<dbReference type="InterPro" id="IPR001452">
    <property type="entry name" value="SH3_domain"/>
</dbReference>
<feature type="compositionally biased region" description="Basic and acidic residues" evidence="3">
    <location>
        <begin position="565"/>
        <end position="577"/>
    </location>
</feature>
<feature type="compositionally biased region" description="Pro residues" evidence="3">
    <location>
        <begin position="819"/>
        <end position="828"/>
    </location>
</feature>
<keyword evidence="1 2" id="KW-0728">SH3 domain</keyword>
<feature type="compositionally biased region" description="Pro residues" evidence="3">
    <location>
        <begin position="72"/>
        <end position="93"/>
    </location>
</feature>
<dbReference type="CDD" id="cd00174">
    <property type="entry name" value="SH3"/>
    <property type="match status" value="1"/>
</dbReference>
<proteinExistence type="predicted"/>
<feature type="region of interest" description="Disordered" evidence="3">
    <location>
        <begin position="1270"/>
        <end position="1299"/>
    </location>
</feature>
<feature type="region of interest" description="Disordered" evidence="3">
    <location>
        <begin position="354"/>
        <end position="379"/>
    </location>
</feature>
<dbReference type="PANTHER" id="PTHR45929">
    <property type="entry name" value="JAK PATHWAY SIGNAL TRANSDUCTION ADAPTOR MOLECULE"/>
    <property type="match status" value="1"/>
</dbReference>
<feature type="compositionally biased region" description="Low complexity" evidence="3">
    <location>
        <begin position="252"/>
        <end position="278"/>
    </location>
</feature>
<feature type="compositionally biased region" description="Low complexity" evidence="3">
    <location>
        <begin position="639"/>
        <end position="650"/>
    </location>
</feature>
<dbReference type="Proteomes" id="UP000515154">
    <property type="component" value="Linkage group LG14"/>
</dbReference>
<feature type="region of interest" description="Disordered" evidence="3">
    <location>
        <begin position="391"/>
        <end position="742"/>
    </location>
</feature>
<accession>A0A7E6FB73</accession>
<feature type="domain" description="SH3" evidence="4">
    <location>
        <begin position="1384"/>
        <end position="1442"/>
    </location>
</feature>
<keyword evidence="5" id="KW-1185">Reference proteome</keyword>
<feature type="compositionally biased region" description="Polar residues" evidence="3">
    <location>
        <begin position="801"/>
        <end position="812"/>
    </location>
</feature>
<dbReference type="Pfam" id="PF14604">
    <property type="entry name" value="SH3_9"/>
    <property type="match status" value="1"/>
</dbReference>
<feature type="compositionally biased region" description="Polar residues" evidence="3">
    <location>
        <begin position="177"/>
        <end position="195"/>
    </location>
</feature>
<dbReference type="Pfam" id="PF00018">
    <property type="entry name" value="SH3_1"/>
    <property type="match status" value="1"/>
</dbReference>
<feature type="domain" description="SH3" evidence="4">
    <location>
        <begin position="1489"/>
        <end position="1547"/>
    </location>
</feature>
<feature type="region of interest" description="Disordered" evidence="3">
    <location>
        <begin position="1034"/>
        <end position="1060"/>
    </location>
</feature>
<dbReference type="InterPro" id="IPR050670">
    <property type="entry name" value="STAM"/>
</dbReference>
<protein>
    <submittedName>
        <fullName evidence="6">Mediator of RNA polymerase II transcription subunit 26 isoform X1</fullName>
    </submittedName>
</protein>
<feature type="compositionally biased region" description="Polar residues" evidence="3">
    <location>
        <begin position="354"/>
        <end position="363"/>
    </location>
</feature>
<feature type="domain" description="SH3" evidence="4">
    <location>
        <begin position="1195"/>
        <end position="1265"/>
    </location>
</feature>
<feature type="compositionally biased region" description="Low complexity" evidence="3">
    <location>
        <begin position="153"/>
        <end position="176"/>
    </location>
</feature>
<feature type="compositionally biased region" description="Low complexity" evidence="3">
    <location>
        <begin position="214"/>
        <end position="223"/>
    </location>
</feature>
<feature type="domain" description="SH3" evidence="4">
    <location>
        <begin position="1559"/>
        <end position="1620"/>
    </location>
</feature>
<dbReference type="SUPFAM" id="SSF50044">
    <property type="entry name" value="SH3-domain"/>
    <property type="match status" value="4"/>
</dbReference>
<dbReference type="InterPro" id="IPR036028">
    <property type="entry name" value="SH3-like_dom_sf"/>
</dbReference>
<name>A0A7E6FB73_9MOLL</name>
<dbReference type="PRINTS" id="PR00452">
    <property type="entry name" value="SH3DOMAIN"/>
</dbReference>
<dbReference type="SMART" id="SM00326">
    <property type="entry name" value="SH3"/>
    <property type="match status" value="4"/>
</dbReference>
<evidence type="ECO:0000256" key="1">
    <source>
        <dbReference type="ARBA" id="ARBA00022443"/>
    </source>
</evidence>
<dbReference type="GO" id="GO:0043328">
    <property type="term" value="P:protein transport to vacuole involved in ubiquitin-dependent protein catabolic process via the multivesicular body sorting pathway"/>
    <property type="evidence" value="ECO:0007669"/>
    <property type="project" value="TreeGrafter"/>
</dbReference>
<evidence type="ECO:0000313" key="6">
    <source>
        <dbReference type="RefSeq" id="XP_036364555.1"/>
    </source>
</evidence>
<evidence type="ECO:0000313" key="5">
    <source>
        <dbReference type="Proteomes" id="UP000515154"/>
    </source>
</evidence>
<evidence type="ECO:0000256" key="2">
    <source>
        <dbReference type="PROSITE-ProRule" id="PRU00192"/>
    </source>
</evidence>